<dbReference type="InterPro" id="IPR009081">
    <property type="entry name" value="PP-bd_ACP"/>
</dbReference>
<keyword evidence="11" id="KW-1185">Reference proteome</keyword>
<dbReference type="CDD" id="cd00833">
    <property type="entry name" value="PKS"/>
    <property type="match status" value="2"/>
</dbReference>
<keyword evidence="2" id="KW-0597">Phosphoprotein</keyword>
<protein>
    <submittedName>
        <fullName evidence="10">SDR family NAD(P)-dependent oxidoreductase</fullName>
    </submittedName>
</protein>
<dbReference type="Gene3D" id="3.40.47.10">
    <property type="match status" value="2"/>
</dbReference>
<feature type="domain" description="Ketosynthase family 3 (KS3)" evidence="9">
    <location>
        <begin position="14"/>
        <end position="425"/>
    </location>
</feature>
<dbReference type="SUPFAM" id="SSF47336">
    <property type="entry name" value="ACP-like"/>
    <property type="match status" value="2"/>
</dbReference>
<dbReference type="SMART" id="SM00827">
    <property type="entry name" value="PKS_AT"/>
    <property type="match status" value="2"/>
</dbReference>
<dbReference type="Pfam" id="PF00698">
    <property type="entry name" value="Acyl_transf_1"/>
    <property type="match status" value="2"/>
</dbReference>
<evidence type="ECO:0000256" key="6">
    <source>
        <dbReference type="ARBA" id="ARBA00023315"/>
    </source>
</evidence>
<feature type="domain" description="Carrier" evidence="8">
    <location>
        <begin position="2367"/>
        <end position="2442"/>
    </location>
</feature>
<evidence type="ECO:0000256" key="5">
    <source>
        <dbReference type="ARBA" id="ARBA00023268"/>
    </source>
</evidence>
<dbReference type="InterPro" id="IPR013968">
    <property type="entry name" value="PKS_KR"/>
</dbReference>
<dbReference type="InterPro" id="IPR016039">
    <property type="entry name" value="Thiolase-like"/>
</dbReference>
<dbReference type="InterPro" id="IPR020841">
    <property type="entry name" value="PKS_Beta-ketoAc_synthase_dom"/>
</dbReference>
<dbReference type="PANTHER" id="PTHR43775">
    <property type="entry name" value="FATTY ACID SYNTHASE"/>
    <property type="match status" value="1"/>
</dbReference>
<dbReference type="Gene3D" id="1.10.1200.10">
    <property type="entry name" value="ACP-like"/>
    <property type="match status" value="2"/>
</dbReference>
<dbReference type="PROSITE" id="PS52004">
    <property type="entry name" value="KS3_2"/>
    <property type="match status" value="2"/>
</dbReference>
<feature type="domain" description="Ketosynthase family 3 (KS3)" evidence="9">
    <location>
        <begin position="981"/>
        <end position="1406"/>
    </location>
</feature>
<dbReference type="SMART" id="SM00823">
    <property type="entry name" value="PKS_PP"/>
    <property type="match status" value="2"/>
</dbReference>
<dbReference type="RefSeq" id="WP_306061507.1">
    <property type="nucleotide sequence ID" value="NZ_CP120998.1"/>
</dbReference>
<dbReference type="InterPro" id="IPR036736">
    <property type="entry name" value="ACP-like_sf"/>
</dbReference>
<geneLocation type="plasmid" evidence="10 11">
    <name>unnamed1</name>
</geneLocation>
<dbReference type="InterPro" id="IPR057326">
    <property type="entry name" value="KR_dom"/>
</dbReference>
<evidence type="ECO:0000313" key="10">
    <source>
        <dbReference type="EMBL" id="WLQ38454.1"/>
    </source>
</evidence>
<evidence type="ECO:0000256" key="1">
    <source>
        <dbReference type="ARBA" id="ARBA00022450"/>
    </source>
</evidence>
<dbReference type="Gene3D" id="3.30.70.3290">
    <property type="match status" value="2"/>
</dbReference>
<keyword evidence="5" id="KW-0511">Multifunctional enzyme</keyword>
<dbReference type="CDD" id="cd08952">
    <property type="entry name" value="KR_1_SDR_x"/>
    <property type="match status" value="1"/>
</dbReference>
<evidence type="ECO:0000256" key="7">
    <source>
        <dbReference type="SAM" id="MobiDB-lite"/>
    </source>
</evidence>
<dbReference type="Pfam" id="PF16197">
    <property type="entry name" value="KAsynt_C_assoc"/>
    <property type="match status" value="2"/>
</dbReference>
<dbReference type="InterPro" id="IPR014031">
    <property type="entry name" value="Ketoacyl_synth_C"/>
</dbReference>
<keyword evidence="10" id="KW-0614">Plasmid</keyword>
<keyword evidence="3" id="KW-0808">Transferase</keyword>
<dbReference type="InterPro" id="IPR036291">
    <property type="entry name" value="NAD(P)-bd_dom_sf"/>
</dbReference>
<evidence type="ECO:0000256" key="3">
    <source>
        <dbReference type="ARBA" id="ARBA00022679"/>
    </source>
</evidence>
<evidence type="ECO:0000259" key="8">
    <source>
        <dbReference type="PROSITE" id="PS50075"/>
    </source>
</evidence>
<dbReference type="SUPFAM" id="SSF52151">
    <property type="entry name" value="FabD/lysophospholipase-like"/>
    <property type="match status" value="2"/>
</dbReference>
<dbReference type="InterPro" id="IPR016036">
    <property type="entry name" value="Malonyl_transacylase_ACP-bd"/>
</dbReference>
<dbReference type="InterPro" id="IPR014030">
    <property type="entry name" value="Ketoacyl_synth_N"/>
</dbReference>
<keyword evidence="4" id="KW-0045">Antibiotic biosynthesis</keyword>
<dbReference type="InterPro" id="IPR014043">
    <property type="entry name" value="Acyl_transferase_dom"/>
</dbReference>
<dbReference type="SMART" id="SM00822">
    <property type="entry name" value="PKS_KR"/>
    <property type="match status" value="1"/>
</dbReference>
<dbReference type="Pfam" id="PF02801">
    <property type="entry name" value="Ketoacyl-synt_C"/>
    <property type="match status" value="2"/>
</dbReference>
<dbReference type="EMBL" id="CP120998">
    <property type="protein sequence ID" value="WLQ38454.1"/>
    <property type="molecule type" value="Genomic_DNA"/>
</dbReference>
<proteinExistence type="predicted"/>
<dbReference type="SUPFAM" id="SSF53901">
    <property type="entry name" value="Thiolase-like"/>
    <property type="match status" value="2"/>
</dbReference>
<dbReference type="InterPro" id="IPR001227">
    <property type="entry name" value="Ac_transferase_dom_sf"/>
</dbReference>
<dbReference type="SUPFAM" id="SSF51735">
    <property type="entry name" value="NAD(P)-binding Rossmann-fold domains"/>
    <property type="match status" value="2"/>
</dbReference>
<keyword evidence="6" id="KW-0012">Acyltransferase</keyword>
<dbReference type="Proteomes" id="UP001239522">
    <property type="component" value="Plasmid unnamed1"/>
</dbReference>
<dbReference type="SMART" id="SM00825">
    <property type="entry name" value="PKS_KS"/>
    <property type="match status" value="2"/>
</dbReference>
<dbReference type="InterPro" id="IPR032821">
    <property type="entry name" value="PKS_assoc"/>
</dbReference>
<dbReference type="PANTHER" id="PTHR43775:SF51">
    <property type="entry name" value="INACTIVE PHENOLPHTHIOCEROL SYNTHESIS POLYKETIDE SYNTHASE TYPE I PKS1-RELATED"/>
    <property type="match status" value="1"/>
</dbReference>
<dbReference type="Gene3D" id="3.40.50.720">
    <property type="entry name" value="NAD(P)-binding Rossmann-like Domain"/>
    <property type="match status" value="1"/>
</dbReference>
<keyword evidence="1" id="KW-0596">Phosphopantetheine</keyword>
<evidence type="ECO:0000259" key="9">
    <source>
        <dbReference type="PROSITE" id="PS52004"/>
    </source>
</evidence>
<dbReference type="Pfam" id="PF08659">
    <property type="entry name" value="KR"/>
    <property type="match status" value="1"/>
</dbReference>
<dbReference type="SMART" id="SM01294">
    <property type="entry name" value="PKS_PP_betabranch"/>
    <property type="match status" value="1"/>
</dbReference>
<dbReference type="InterPro" id="IPR020806">
    <property type="entry name" value="PKS_PP-bd"/>
</dbReference>
<dbReference type="Pfam" id="PF00109">
    <property type="entry name" value="ketoacyl-synt"/>
    <property type="match status" value="2"/>
</dbReference>
<evidence type="ECO:0000313" key="11">
    <source>
        <dbReference type="Proteomes" id="UP001239522"/>
    </source>
</evidence>
<dbReference type="Gene3D" id="3.40.366.10">
    <property type="entry name" value="Malonyl-Coenzyme A Acyl Carrier Protein, domain 2"/>
    <property type="match status" value="2"/>
</dbReference>
<dbReference type="InterPro" id="IPR050091">
    <property type="entry name" value="PKS_NRPS_Biosynth_Enz"/>
</dbReference>
<evidence type="ECO:0000256" key="2">
    <source>
        <dbReference type="ARBA" id="ARBA00022553"/>
    </source>
</evidence>
<name>A0ABY9HVL7_9ACTN</name>
<sequence>MDTSRPMESSRAGDQPVAVVGVSCRLPGAAGPDEFWRLLTDGRSTVGRVPAGREPAGGDWGAFIEDVDRFDAGFFGITPREAAVLDPQQRLMLELAWEAFEDARIVPGELSGSATGVFVGAMRDDYALLADHAGRAALNHHAMAGLSRGVIANRVSHTIGLRGPSLVIDTGQASSLVAVHTAVESLRRGESTLALAGGVNLNLAAGTGALAEEFGGLSPDGRCYTFDHRANGFVRGEGGVALVLRLLPDAIAAGDRVYGVIHGGAVNHDGAAEQLTTPSREAQAEVLRQAYASAGIAPESVQYVELHGTGTPVGDPVEAAALGAVLGSARDTTRPLLVGSVKTNVGHLEAAAGAAGLLKTVLALSHGHIPASLGFEEPGPGIPLDELNLRVVGDPTEWPDADRPRIAGVSSFGMGGTNCHLVLSQPPAPAPAPASPRPVPVPVVPWVLSGRGAAALRGQAAALRPAVGAADAREVGWSLATTRTRFEHRAVVVGVDAESLDAGLDALARGEWLPQTVSGVAGDGLTGFVFSGQGGQRVGMGRELAEAFPVFATALDEVCEHFDGLREVMFTDADSLKNTGWAQPALFAVEVALFRLVESWGVRPDYLVGHSVGELAAAHVAGVFSLADACRLVAARAGLMQALPAGGAMWAVRATPEEVTPLLVEGASVAAVNAPGQVVVSGTREAVEAVAAQLSDRQGRRLDVSHAFHSHLMDPMLAEFTNAAGELTYDTPRIPIVSTLTGEPTEEFTASYWADQVRGTVRFADAIIRLTALGVTRFLELGPDAGLVGAIGETREGVLAVAALSRKQPEPVTAVTTLARLWADGADADWTALFPGPAPATVDLPTYAFQRRRHWFDTASEPAADEEVVTSAAGARLAEARTRDERRLVLLDLVRTRAAAVLGYEDTEAIPARTPFKDIGFDSQSLLRLSGRIATDLAVELPGTVLFNHPTPERLAAYLLEAVHGRPVTPAAPEPVRAAADEPLAIVGMACRLPGDVDGPDALWKLLMAGGDAIGPLPADRGWDIDALYDPDPDRPGSSYVRAGGFLGGATEFDHEFFGISAREALAMDPQQRLLMQTTWAAFENAGLLPDDLKGSDTGVFAGVMPSDYGSPDSMPDELVGYQVTGGAPSVASGRLAYHFGFTGPAVSVDTACSGSLVALHLAAQSLASGECGLALVAGVSITPTPASLISFSRLRALSADGRCRAFAEDADGFGMGEGVGVLLVERLSDARRNGHRVLALVRGSAINQDGASNGLTAPNGLSQEQVIRRALGRAGLGPADVDAVEAHGTGTRLGDPIEAHALMATYGEGRPAERPLWLGSVKSNVGHTQAAAGVVGVIKMVQALRHGTLPGTLHVAEPTSRVDWETGGVRLLAESRPWPEADRPRRAGVSAFGISGTNAHVILEQAPRPLPEPVAEPAAAGPSAVPWLLSARDGQVLRDRAASLAAWADGGTEPAAVGRELATARTWFEHRAAVVGGHDEGLRALAAGEPCAHVVSGLAGPLGRTVFVFPGQGAQWVGMGAGLLDGSEVFARAVAQCEEALSAYVDWSLTDVLRGAEGAASLERVDVVQPASFAVMVALAAVWRSYGIEPDAVVGHSQGEIAAACVAGALSLEDAARVVCLRSKALTALAGRGAMAIVAVPEEEAEALVSRFDGRLSVAAVNGPGMVVLSGDPAALEDVGRTCEERGVRVRTIPVDYASHSAHVEEILGELGELLAPVRPRTPRVPFFSTVTADWIDSPALDAAYWGTNLRRPVRFAEAVRALAGQGHGLFVECSPHPVLLAATEETLAEHDDTCAVGSLRRNDGGPDRLLLSLAEAWVRGAPVDFGPAFTGGSARPASDLPGYPFRRRRHWLEAPAAVAARRETAVVDSWRYHVDWTPVPDTGEPSLSGDWLVLTPTGPARDGLVETVLTGLARHGATPHAIGVADLAREGAALPDRIDGILSLAALDERPSGGRPEVTAGLAGTVTAVRALAARAPGAPLWLATSGAVGTASDDTVSAPLQAQVWGLGVVLGLEEADRTCGLVDLPGEPGADSLRQLAAVLSGATGEHEVAVRDDTVYARRLVHAPAPDAEPWRPRGTVLITGGTGALGAHVARWAARHGAARLILTSRLGPDAPGADELTAELAGLGAEVTVAACDAADADRLAAVLATIGEDRPLTAVVHAAGVTHPETPVGDLTDAELARVLRAKVTGARNLDALTADLDLDAFVLFSSGAGIWGDVGKAGYAAANAYLDAFTAERRARGAVATSVAWGAWDGGMSEGDAAELFAQRGVRLMSPERAVRALARAVGQGDTNVAVADFDLARFLPLYTMTRDRRLVAGLSPVQQDTAYPVPASYTDGAEPAPEPSSGLADRLAGLPADERESALTDLVGGEAATVLKAEGPQSVRPRSTFKELGFDSLTALEFRNRLGVATGLKLPASLIYDHPTPLALVQHLSDELFGGADDVLAELDRMEARLSALPDEERDRIGLADRLRSLLRRVEPAEQTTAGAQADDDLTAASNDEIFDLIDRELGIR</sequence>
<reference evidence="10 11" key="1">
    <citation type="submission" date="2023-03" db="EMBL/GenBank/DDBJ databases">
        <title>Isolation and description of six Streptomyces strains from soil environments, able to metabolize different microbial glucans.</title>
        <authorList>
            <person name="Widen T."/>
            <person name="Larsbrink J."/>
        </authorList>
    </citation>
    <scope>NUCLEOTIDE SEQUENCE [LARGE SCALE GENOMIC DNA]</scope>
    <source>
        <strain evidence="10 11">Mut1</strain>
        <plasmid evidence="10 11">unnamed1</plasmid>
    </source>
</reference>
<dbReference type="Pfam" id="PF00550">
    <property type="entry name" value="PP-binding"/>
    <property type="match status" value="2"/>
</dbReference>
<dbReference type="SUPFAM" id="SSF55048">
    <property type="entry name" value="Probable ACP-binding domain of malonyl-CoA ACP transacylase"/>
    <property type="match status" value="2"/>
</dbReference>
<dbReference type="PROSITE" id="PS50075">
    <property type="entry name" value="CARRIER"/>
    <property type="match status" value="2"/>
</dbReference>
<dbReference type="InterPro" id="IPR016035">
    <property type="entry name" value="Acyl_Trfase/lysoPLipase"/>
</dbReference>
<gene>
    <name evidence="10" type="ORF">P8A18_33590</name>
</gene>
<accession>A0ABY9HVL7</accession>
<feature type="region of interest" description="Disordered" evidence="7">
    <location>
        <begin position="2332"/>
        <end position="2356"/>
    </location>
</feature>
<evidence type="ECO:0000256" key="4">
    <source>
        <dbReference type="ARBA" id="ARBA00023194"/>
    </source>
</evidence>
<organism evidence="10 11">
    <name type="scientific">Streptomyces castrisilvae</name>
    <dbReference type="NCBI Taxonomy" id="3033811"/>
    <lineage>
        <taxon>Bacteria</taxon>
        <taxon>Bacillati</taxon>
        <taxon>Actinomycetota</taxon>
        <taxon>Actinomycetes</taxon>
        <taxon>Kitasatosporales</taxon>
        <taxon>Streptomycetaceae</taxon>
        <taxon>Streptomyces</taxon>
    </lineage>
</organism>
<feature type="domain" description="Carrier" evidence="8">
    <location>
        <begin position="888"/>
        <end position="963"/>
    </location>
</feature>